<dbReference type="EnsemblPlants" id="Bo8g068400.1">
    <property type="protein sequence ID" value="Bo8g068400.1"/>
    <property type="gene ID" value="Bo8g068400"/>
</dbReference>
<reference evidence="4 5" key="1">
    <citation type="journal article" date="2014" name="Genome Biol.">
        <title>Transcriptome and methylome profiling reveals relics of genome dominance in the mesopolyploid Brassica oleracea.</title>
        <authorList>
            <person name="Parkin I.A."/>
            <person name="Koh C."/>
            <person name="Tang H."/>
            <person name="Robinson S.J."/>
            <person name="Kagale S."/>
            <person name="Clarke W.E."/>
            <person name="Town C.D."/>
            <person name="Nixon J."/>
            <person name="Krishnakumar V."/>
            <person name="Bidwell S.L."/>
            <person name="Denoeud F."/>
            <person name="Belcram H."/>
            <person name="Links M.G."/>
            <person name="Just J."/>
            <person name="Clarke C."/>
            <person name="Bender T."/>
            <person name="Huebert T."/>
            <person name="Mason A.S."/>
            <person name="Pires J.C."/>
            <person name="Barker G."/>
            <person name="Moore J."/>
            <person name="Walley P.G."/>
            <person name="Manoli S."/>
            <person name="Batley J."/>
            <person name="Edwards D."/>
            <person name="Nelson M.N."/>
            <person name="Wang X."/>
            <person name="Paterson A.H."/>
            <person name="King G."/>
            <person name="Bancroft I."/>
            <person name="Chalhoub B."/>
            <person name="Sharpe A.G."/>
        </authorList>
    </citation>
    <scope>NUCLEOTIDE SEQUENCE</scope>
    <source>
        <strain evidence="4 5">cv. TO1000</strain>
    </source>
</reference>
<dbReference type="AlphaFoldDB" id="A0A0D3DQC6"/>
<proteinExistence type="predicted"/>
<feature type="region of interest" description="Disordered" evidence="2">
    <location>
        <begin position="226"/>
        <end position="269"/>
    </location>
</feature>
<dbReference type="STRING" id="109376.A0A0D3DQC6"/>
<dbReference type="PANTHER" id="PTHR47150:SF5">
    <property type="entry name" value="OS07G0546750 PROTEIN"/>
    <property type="match status" value="1"/>
</dbReference>
<feature type="coiled-coil region" evidence="1">
    <location>
        <begin position="308"/>
        <end position="335"/>
    </location>
</feature>
<evidence type="ECO:0000259" key="3">
    <source>
        <dbReference type="Pfam" id="PF14303"/>
    </source>
</evidence>
<dbReference type="Pfam" id="PF14303">
    <property type="entry name" value="NAM-associated"/>
    <property type="match status" value="1"/>
</dbReference>
<dbReference type="Gramene" id="Bo8g068400.1">
    <property type="protein sequence ID" value="Bo8g068400.1"/>
    <property type="gene ID" value="Bo8g068400"/>
</dbReference>
<dbReference type="InterPro" id="IPR029466">
    <property type="entry name" value="NAM-associated_C"/>
</dbReference>
<dbReference type="HOGENOM" id="CLU_012390_5_2_1"/>
<evidence type="ECO:0000313" key="5">
    <source>
        <dbReference type="Proteomes" id="UP000032141"/>
    </source>
</evidence>
<sequence length="570" mass="65093">MKPSASLLVDVLDGDRPLSLCLSSNRKRRRREAVMGIVPLEGSILHQVQKMDGSKRHNEGSSDKEGDFIFEGFGNFTDGVSPPAAQVPFLGGHGTQDENIGEDTPGKCKERRTWTPSDDVLLISSWLNTSKDLVVGNEQRSSAFCTRIAAYYLASPKVAGCEKRELAHSYEAANRERTSGQNENDILKHAHEIFFNNYNKKFTLEHAWKELRHDQKWCDLTTAKTNGSSKRRKCEDGSHTASSQAIGTETGKDDQVTNRPTGVKAAKARGKRMMVEGKDLAEFQSLWSIKKEDLAMKEKLSKMRLLESLIAKQQLDEYEERRRKEKKKKVYIERNREEGHARLWNDYFGDTPTYPNNLFRRSFRMNKILFMHIVDRLSNEVQYFRQKKNGLGRISLSPLQKCTAAIRVLAYGYAADTVDEYLRLGETTTRLCIQNFVEGIIYLFGDEYLRRPTPVDLQRLLDIGEHHGFSGMIGIIDCTLNDINVLDRSPVFDDIIKGQVPQVIFSFKGREYHMAYYLTDGIYSKWTIFIQTIPIPQGPKAVLFAQRQEAVRKDVERAFGVLQARFVLLI</sequence>
<feature type="region of interest" description="Disordered" evidence="2">
    <location>
        <begin position="92"/>
        <end position="112"/>
    </location>
</feature>
<feature type="domain" description="No apical meristem-associated C-terminal" evidence="3">
    <location>
        <begin position="200"/>
        <end position="312"/>
    </location>
</feature>
<reference evidence="4" key="2">
    <citation type="submission" date="2015-03" db="UniProtKB">
        <authorList>
            <consortium name="EnsemblPlants"/>
        </authorList>
    </citation>
    <scope>IDENTIFICATION</scope>
</reference>
<evidence type="ECO:0000313" key="4">
    <source>
        <dbReference type="EnsemblPlants" id="Bo8g068400.1"/>
    </source>
</evidence>
<dbReference type="Proteomes" id="UP000032141">
    <property type="component" value="Chromosome C8"/>
</dbReference>
<keyword evidence="1" id="KW-0175">Coiled coil</keyword>
<evidence type="ECO:0000256" key="1">
    <source>
        <dbReference type="SAM" id="Coils"/>
    </source>
</evidence>
<dbReference type="Pfam" id="PF04827">
    <property type="entry name" value="Plant_tran"/>
    <property type="match status" value="1"/>
</dbReference>
<dbReference type="InterPro" id="IPR006912">
    <property type="entry name" value="Harbinger_derived_prot"/>
</dbReference>
<protein>
    <recommendedName>
        <fullName evidence="3">No apical meristem-associated C-terminal domain-containing protein</fullName>
    </recommendedName>
</protein>
<evidence type="ECO:0000256" key="2">
    <source>
        <dbReference type="SAM" id="MobiDB-lite"/>
    </source>
</evidence>
<keyword evidence="5" id="KW-1185">Reference proteome</keyword>
<name>A0A0D3DQC6_BRAOL</name>
<accession>A0A0D3DQC6</accession>
<organism evidence="4 5">
    <name type="scientific">Brassica oleracea var. oleracea</name>
    <dbReference type="NCBI Taxonomy" id="109376"/>
    <lineage>
        <taxon>Eukaryota</taxon>
        <taxon>Viridiplantae</taxon>
        <taxon>Streptophyta</taxon>
        <taxon>Embryophyta</taxon>
        <taxon>Tracheophyta</taxon>
        <taxon>Spermatophyta</taxon>
        <taxon>Magnoliopsida</taxon>
        <taxon>eudicotyledons</taxon>
        <taxon>Gunneridae</taxon>
        <taxon>Pentapetalae</taxon>
        <taxon>rosids</taxon>
        <taxon>malvids</taxon>
        <taxon>Brassicales</taxon>
        <taxon>Brassicaceae</taxon>
        <taxon>Brassiceae</taxon>
        <taxon>Brassica</taxon>
    </lineage>
</organism>
<dbReference type="PANTHER" id="PTHR47150">
    <property type="entry name" value="OS12G0169200 PROTEIN"/>
    <property type="match status" value="1"/>
</dbReference>